<dbReference type="Gene3D" id="3.40.50.300">
    <property type="entry name" value="P-loop containing nucleotide triphosphate hydrolases"/>
    <property type="match status" value="1"/>
</dbReference>
<dbReference type="GO" id="GO:0003743">
    <property type="term" value="F:translation initiation factor activity"/>
    <property type="evidence" value="ECO:0007669"/>
    <property type="project" value="UniProtKB-KW"/>
</dbReference>
<dbReference type="OrthoDB" id="361630at2759"/>
<evidence type="ECO:0000256" key="4">
    <source>
        <dbReference type="ARBA" id="ARBA00022741"/>
    </source>
</evidence>
<evidence type="ECO:0000313" key="12">
    <source>
        <dbReference type="EnsemblMetazoa" id="CLYHEMP007366.1"/>
    </source>
</evidence>
<dbReference type="EnsemblMetazoa" id="CLYHEMT007366.1">
    <property type="protein sequence ID" value="CLYHEMP007366.1"/>
    <property type="gene ID" value="CLYHEMG007366"/>
</dbReference>
<evidence type="ECO:0000313" key="13">
    <source>
        <dbReference type="Proteomes" id="UP000594262"/>
    </source>
</evidence>
<evidence type="ECO:0000256" key="1">
    <source>
        <dbReference type="ARBA" id="ARBA00004173"/>
    </source>
</evidence>
<evidence type="ECO:0000256" key="10">
    <source>
        <dbReference type="SAM" id="MobiDB-lite"/>
    </source>
</evidence>
<dbReference type="InterPro" id="IPR023115">
    <property type="entry name" value="TIF_IF2_dom3"/>
</dbReference>
<dbReference type="InterPro" id="IPR036925">
    <property type="entry name" value="TIF_IF2_dom3_sf"/>
</dbReference>
<keyword evidence="6" id="KW-0809">Transit peptide</keyword>
<feature type="compositionally biased region" description="Basic and acidic residues" evidence="10">
    <location>
        <begin position="386"/>
        <end position="395"/>
    </location>
</feature>
<keyword evidence="7" id="KW-0496">Mitochondrion</keyword>
<feature type="region of interest" description="Disordered" evidence="10">
    <location>
        <begin position="386"/>
        <end position="415"/>
    </location>
</feature>
<dbReference type="InterPro" id="IPR005225">
    <property type="entry name" value="Small_GTP-bd"/>
</dbReference>
<protein>
    <recommendedName>
        <fullName evidence="9">Translation initiation factor IF-2, mitochondrial</fullName>
    </recommendedName>
</protein>
<comment type="subcellular location">
    <subcellularLocation>
        <location evidence="1">Mitochondrion</location>
    </subcellularLocation>
</comment>
<dbReference type="NCBIfam" id="TIGR00487">
    <property type="entry name" value="IF-2"/>
    <property type="match status" value="1"/>
</dbReference>
<dbReference type="FunFam" id="3.40.50.300:FF:000019">
    <property type="entry name" value="Translation initiation factor IF-2"/>
    <property type="match status" value="1"/>
</dbReference>
<sequence length="655" mass="72634">MMRSMLVRCQYCQINRVNAFLSSKRCIVASTQQYAKTVAIHSNITVHDLASKLKKKSKTILELLDEYGYVVDHGINTALDIDIAGAIADEFGYKVTNEKEMKEEKYHEDAGVSLPRPPVITIMGHVDHGKTTLLDYLRKTQVAENEAGGITQAISAFSVKVPGLSDSITFVDTPGHAAFNNMRARGAQTTDAVVLIIAADDGIMEQTVECIKHIKKADVPLIVAFNKMDKPKANTDKIKKDLLTHGLQLKEQGGDIDCVEISALKGNNVDELLVLLNGLSKKHTFKASYDGPAQIVVLETENSKQKGMTSMVLVKHGQLSKGKVLMTDDGFIKIRQLLNPYGQSVEKANPSDPVTLMGWRSMPNPGDVAIEVKNEAEARNILKVQSQKEKPEKVISNKPPVKSAGKKQLTQEMKGGRNKRIPLRVSLRAEAATGKVQQEEKSKTIDLIIKADVSGSLEAIVNILSRYHSTDITLNVLHAGVGSVNENDLKMLQTSEDSIVYAFNVDVTKNLMTQAEKLDVPVKQFDIIYKLLDDLKEKLENTLPMRSEEHIIGEAEVLKVFKLTGSRKNVAAGCRVKEGFLDNSNSEHLWKVIRDHQPVYEAGIKSLKRGKEDIALAKKMTECGVTLDNFEDYREGDKILCVRVDRIKQVVDWKL</sequence>
<dbReference type="Pfam" id="PF04760">
    <property type="entry name" value="IF2_N"/>
    <property type="match status" value="1"/>
</dbReference>
<dbReference type="PROSITE" id="PS51722">
    <property type="entry name" value="G_TR_2"/>
    <property type="match status" value="1"/>
</dbReference>
<dbReference type="InterPro" id="IPR006847">
    <property type="entry name" value="IF2_N"/>
</dbReference>
<keyword evidence="13" id="KW-1185">Reference proteome</keyword>
<dbReference type="FunFam" id="3.40.50.10050:FF:000001">
    <property type="entry name" value="Translation initiation factor IF-2"/>
    <property type="match status" value="1"/>
</dbReference>
<proteinExistence type="inferred from homology"/>
<dbReference type="CDD" id="cd03692">
    <property type="entry name" value="mtIF2_IVc"/>
    <property type="match status" value="1"/>
</dbReference>
<dbReference type="NCBIfam" id="TIGR00231">
    <property type="entry name" value="small_GTP"/>
    <property type="match status" value="1"/>
</dbReference>
<dbReference type="Pfam" id="PF11987">
    <property type="entry name" value="IF-2"/>
    <property type="match status" value="1"/>
</dbReference>
<dbReference type="Gene3D" id="2.40.30.10">
    <property type="entry name" value="Translation factors"/>
    <property type="match status" value="2"/>
</dbReference>
<evidence type="ECO:0000256" key="5">
    <source>
        <dbReference type="ARBA" id="ARBA00022917"/>
    </source>
</evidence>
<dbReference type="GO" id="GO:0005525">
    <property type="term" value="F:GTP binding"/>
    <property type="evidence" value="ECO:0007669"/>
    <property type="project" value="UniProtKB-KW"/>
</dbReference>
<dbReference type="Proteomes" id="UP000594262">
    <property type="component" value="Unplaced"/>
</dbReference>
<comment type="similarity">
    <text evidence="2">Belongs to the TRAFAC class translation factor GTPase superfamily. Classic translation factor GTPase family. IF-2 subfamily.</text>
</comment>
<evidence type="ECO:0000256" key="7">
    <source>
        <dbReference type="ARBA" id="ARBA00023128"/>
    </source>
</evidence>
<name>A0A7M5VB77_9CNID</name>
<dbReference type="AlphaFoldDB" id="A0A7M5VB77"/>
<evidence type="ECO:0000256" key="8">
    <source>
        <dbReference type="ARBA" id="ARBA00023134"/>
    </source>
</evidence>
<dbReference type="SUPFAM" id="SSF52540">
    <property type="entry name" value="P-loop containing nucleoside triphosphate hydrolases"/>
    <property type="match status" value="1"/>
</dbReference>
<dbReference type="SUPFAM" id="SSF52156">
    <property type="entry name" value="Initiation factor IF2/eIF5b, domain 3"/>
    <property type="match status" value="1"/>
</dbReference>
<organism evidence="12 13">
    <name type="scientific">Clytia hemisphaerica</name>
    <dbReference type="NCBI Taxonomy" id="252671"/>
    <lineage>
        <taxon>Eukaryota</taxon>
        <taxon>Metazoa</taxon>
        <taxon>Cnidaria</taxon>
        <taxon>Hydrozoa</taxon>
        <taxon>Hydroidolina</taxon>
        <taxon>Leptothecata</taxon>
        <taxon>Obeliida</taxon>
        <taxon>Clytiidae</taxon>
        <taxon>Clytia</taxon>
    </lineage>
</organism>
<dbReference type="PANTHER" id="PTHR43381">
    <property type="entry name" value="TRANSLATION INITIATION FACTOR IF-2-RELATED"/>
    <property type="match status" value="1"/>
</dbReference>
<dbReference type="Pfam" id="PF00009">
    <property type="entry name" value="GTP_EFTU"/>
    <property type="match status" value="1"/>
</dbReference>
<dbReference type="InterPro" id="IPR009000">
    <property type="entry name" value="Transl_B-barrel_sf"/>
</dbReference>
<dbReference type="InterPro" id="IPR000795">
    <property type="entry name" value="T_Tr_GTP-bd_dom"/>
</dbReference>
<keyword evidence="8" id="KW-0342">GTP-binding</keyword>
<reference evidence="12" key="1">
    <citation type="submission" date="2021-01" db="UniProtKB">
        <authorList>
            <consortium name="EnsemblMetazoa"/>
        </authorList>
    </citation>
    <scope>IDENTIFICATION</scope>
</reference>
<dbReference type="InterPro" id="IPR027417">
    <property type="entry name" value="P-loop_NTPase"/>
</dbReference>
<dbReference type="Gene3D" id="3.40.50.10050">
    <property type="entry name" value="Translation initiation factor IF- 2, domain 3"/>
    <property type="match status" value="1"/>
</dbReference>
<dbReference type="SUPFAM" id="SSF50447">
    <property type="entry name" value="Translation proteins"/>
    <property type="match status" value="2"/>
</dbReference>
<evidence type="ECO:0000256" key="2">
    <source>
        <dbReference type="ARBA" id="ARBA00007733"/>
    </source>
</evidence>
<feature type="domain" description="Tr-type G" evidence="11">
    <location>
        <begin position="115"/>
        <end position="284"/>
    </location>
</feature>
<dbReference type="InterPro" id="IPR000178">
    <property type="entry name" value="TF_IF2_bacterial-like"/>
</dbReference>
<dbReference type="InterPro" id="IPR053905">
    <property type="entry name" value="EF-G-like_DII"/>
</dbReference>
<dbReference type="GO" id="GO:0003924">
    <property type="term" value="F:GTPase activity"/>
    <property type="evidence" value="ECO:0007669"/>
    <property type="project" value="InterPro"/>
</dbReference>
<dbReference type="Pfam" id="PF22042">
    <property type="entry name" value="EF-G_D2"/>
    <property type="match status" value="1"/>
</dbReference>
<evidence type="ECO:0000256" key="3">
    <source>
        <dbReference type="ARBA" id="ARBA00022540"/>
    </source>
</evidence>
<dbReference type="InterPro" id="IPR015760">
    <property type="entry name" value="TIF_IF2"/>
</dbReference>
<dbReference type="FunFam" id="2.40.30.10:FF:000008">
    <property type="entry name" value="Translation initiation factor IF-2"/>
    <property type="match status" value="1"/>
</dbReference>
<evidence type="ECO:0000259" key="11">
    <source>
        <dbReference type="PROSITE" id="PS51722"/>
    </source>
</evidence>
<keyword evidence="3" id="KW-0396">Initiation factor</keyword>
<dbReference type="PANTHER" id="PTHR43381:SF20">
    <property type="entry name" value="TRANSLATION INITIATION FACTOR IF-2, MITOCHONDRIAL"/>
    <property type="match status" value="1"/>
</dbReference>
<evidence type="ECO:0000256" key="9">
    <source>
        <dbReference type="ARBA" id="ARBA00044200"/>
    </source>
</evidence>
<dbReference type="CDD" id="cd01887">
    <property type="entry name" value="IF2_eIF5B"/>
    <property type="match status" value="1"/>
</dbReference>
<keyword evidence="4" id="KW-0547">Nucleotide-binding</keyword>
<evidence type="ECO:0000256" key="6">
    <source>
        <dbReference type="ARBA" id="ARBA00022946"/>
    </source>
</evidence>
<keyword evidence="5" id="KW-0648">Protein biosynthesis</keyword>
<dbReference type="GO" id="GO:0005739">
    <property type="term" value="C:mitochondrion"/>
    <property type="evidence" value="ECO:0007669"/>
    <property type="project" value="UniProtKB-SubCell"/>
</dbReference>
<accession>A0A7M5VB77</accession>